<feature type="compositionally biased region" description="Basic residues" evidence="1">
    <location>
        <begin position="50"/>
        <end position="59"/>
    </location>
</feature>
<evidence type="ECO:0000313" key="3">
    <source>
        <dbReference type="Proteomes" id="UP001480595"/>
    </source>
</evidence>
<feature type="region of interest" description="Disordered" evidence="1">
    <location>
        <begin position="1"/>
        <end position="190"/>
    </location>
</feature>
<dbReference type="PANTHER" id="PTHR36452:SF1">
    <property type="entry name" value="DUF2461 DOMAIN-CONTAINING PROTEIN"/>
    <property type="match status" value="1"/>
</dbReference>
<feature type="compositionally biased region" description="Acidic residues" evidence="1">
    <location>
        <begin position="35"/>
        <end position="44"/>
    </location>
</feature>
<feature type="compositionally biased region" description="Acidic residues" evidence="1">
    <location>
        <begin position="451"/>
        <end position="469"/>
    </location>
</feature>
<protein>
    <submittedName>
        <fullName evidence="2">Uncharacterized protein</fullName>
    </submittedName>
</protein>
<comment type="caution">
    <text evidence="2">The sequence shown here is derived from an EMBL/GenBank/DDBJ whole genome shotgun (WGS) entry which is preliminary data.</text>
</comment>
<reference evidence="2 3" key="1">
    <citation type="submission" date="2023-01" db="EMBL/GenBank/DDBJ databases">
        <title>Analysis of 21 Apiospora genomes using comparative genomics revels a genus with tremendous synthesis potential of carbohydrate active enzymes and secondary metabolites.</title>
        <authorList>
            <person name="Sorensen T."/>
        </authorList>
    </citation>
    <scope>NUCLEOTIDE SEQUENCE [LARGE SCALE GENOMIC DNA]</scope>
    <source>
        <strain evidence="2 3">CBS 135458</strain>
    </source>
</reference>
<feature type="compositionally biased region" description="Acidic residues" evidence="1">
    <location>
        <begin position="87"/>
        <end position="98"/>
    </location>
</feature>
<keyword evidence="3" id="KW-1185">Reference proteome</keyword>
<dbReference type="Pfam" id="PF09365">
    <property type="entry name" value="DUF2461"/>
    <property type="match status" value="1"/>
</dbReference>
<dbReference type="PRINTS" id="PR00929">
    <property type="entry name" value="ATHOOK"/>
</dbReference>
<sequence>MPPKKREIGHSTPQAATSRRRSARVSSTGKKSNYFEDDVDESDDVGAARKPAKNTKKRARSELGHDNDDKSDEAPYKEGADSPRENGEEEEDDEGDKSDEDKPSLPIKRGRGRPPGKNPKASKKTKEEDESDAAPPRKRGRPSKAATPKATPKGPAKAAAATAGNGEDSDEEEFDEGNRVTFEPLPQLRDTGGVEYEDTRIHPNTLAFLKDLKANNKRSWLRARDPEFRRSLKDWDSFVETLTEKITEADETIPELPLKDVVFRIYRDIRFSKDPTPYKPHYSAAWSRTGRKGPYACYYVHCEPGGHCFVGGGLWHPDKDAIAKLRASIDERPHRIRRVLSNPHFRRTFLPKAKDGDDKSIIAAFTAANQENALKTKPQPSALWSVLIFEKQGFHPDHRDIELLKLRNFTVGTKIKDSDFTSSAAQDKIMALIEPMVDYVTFLNRVVMPDPGDDSDSDTDENNAEGGDE</sequence>
<dbReference type="SMART" id="SM00384">
    <property type="entry name" value="AT_hook"/>
    <property type="match status" value="2"/>
</dbReference>
<dbReference type="InterPro" id="IPR017956">
    <property type="entry name" value="AT_hook_DNA-bd_motif"/>
</dbReference>
<gene>
    <name evidence="2" type="ORF">PG994_014672</name>
</gene>
<feature type="region of interest" description="Disordered" evidence="1">
    <location>
        <begin position="448"/>
        <end position="469"/>
    </location>
</feature>
<dbReference type="RefSeq" id="XP_066707757.1">
    <property type="nucleotide sequence ID" value="XM_066866081.1"/>
</dbReference>
<evidence type="ECO:0000313" key="2">
    <source>
        <dbReference type="EMBL" id="KAK8037905.1"/>
    </source>
</evidence>
<evidence type="ECO:0000256" key="1">
    <source>
        <dbReference type="SAM" id="MobiDB-lite"/>
    </source>
</evidence>
<accession>A0ABR1SU97</accession>
<organism evidence="2 3">
    <name type="scientific">Apiospora phragmitis</name>
    <dbReference type="NCBI Taxonomy" id="2905665"/>
    <lineage>
        <taxon>Eukaryota</taxon>
        <taxon>Fungi</taxon>
        <taxon>Dikarya</taxon>
        <taxon>Ascomycota</taxon>
        <taxon>Pezizomycotina</taxon>
        <taxon>Sordariomycetes</taxon>
        <taxon>Xylariomycetidae</taxon>
        <taxon>Amphisphaeriales</taxon>
        <taxon>Apiosporaceae</taxon>
        <taxon>Apiospora</taxon>
    </lineage>
</organism>
<dbReference type="PANTHER" id="PTHR36452">
    <property type="entry name" value="CHROMOSOME 12, WHOLE GENOME SHOTGUN SEQUENCE"/>
    <property type="match status" value="1"/>
</dbReference>
<dbReference type="Proteomes" id="UP001480595">
    <property type="component" value="Unassembled WGS sequence"/>
</dbReference>
<dbReference type="InterPro" id="IPR012808">
    <property type="entry name" value="CHP02453"/>
</dbReference>
<feature type="compositionally biased region" description="Basic and acidic residues" evidence="1">
    <location>
        <begin position="60"/>
        <end position="86"/>
    </location>
</feature>
<dbReference type="GeneID" id="92099144"/>
<name>A0ABR1SU97_9PEZI</name>
<dbReference type="EMBL" id="JAQQWL010000016">
    <property type="protein sequence ID" value="KAK8037905.1"/>
    <property type="molecule type" value="Genomic_DNA"/>
</dbReference>
<dbReference type="NCBIfam" id="TIGR02453">
    <property type="entry name" value="TIGR02453 family protein"/>
    <property type="match status" value="1"/>
</dbReference>
<proteinExistence type="predicted"/>
<feature type="compositionally biased region" description="Low complexity" evidence="1">
    <location>
        <begin position="144"/>
        <end position="164"/>
    </location>
</feature>